<feature type="transmembrane region" description="Helical" evidence="1">
    <location>
        <begin position="6"/>
        <end position="29"/>
    </location>
</feature>
<keyword evidence="3" id="KW-1185">Reference proteome</keyword>
<accession>A0A1Y6CPM6</accession>
<sequence length="43" mass="4676">MSTLFSILAAALVIILAIGGLASLFVFSLDNQGYKDFIKKFTH</sequence>
<name>A0A1Y6CPM6_9BACT</name>
<organism evidence="2 3">
    <name type="scientific">Pseudobacteriovorax antillogorgiicola</name>
    <dbReference type="NCBI Taxonomy" id="1513793"/>
    <lineage>
        <taxon>Bacteria</taxon>
        <taxon>Pseudomonadati</taxon>
        <taxon>Bdellovibrionota</taxon>
        <taxon>Oligoflexia</taxon>
        <taxon>Oligoflexales</taxon>
        <taxon>Pseudobacteriovoracaceae</taxon>
        <taxon>Pseudobacteriovorax</taxon>
    </lineage>
</organism>
<evidence type="ECO:0000313" key="3">
    <source>
        <dbReference type="Proteomes" id="UP000192907"/>
    </source>
</evidence>
<evidence type="ECO:0000256" key="1">
    <source>
        <dbReference type="SAM" id="Phobius"/>
    </source>
</evidence>
<dbReference type="EMBL" id="FWZT01000039">
    <property type="protein sequence ID" value="SMF82048.1"/>
    <property type="molecule type" value="Genomic_DNA"/>
</dbReference>
<dbReference type="RefSeq" id="WP_268808959.1">
    <property type="nucleotide sequence ID" value="NZ_FWZT01000039.1"/>
</dbReference>
<reference evidence="3" key="1">
    <citation type="submission" date="2017-04" db="EMBL/GenBank/DDBJ databases">
        <authorList>
            <person name="Varghese N."/>
            <person name="Submissions S."/>
        </authorList>
    </citation>
    <scope>NUCLEOTIDE SEQUENCE [LARGE SCALE GENOMIC DNA]</scope>
    <source>
        <strain evidence="3">RKEM611</strain>
    </source>
</reference>
<dbReference type="STRING" id="1513793.SAMN06296036_13912"/>
<keyword evidence="1" id="KW-0812">Transmembrane</keyword>
<proteinExistence type="predicted"/>
<dbReference type="AlphaFoldDB" id="A0A1Y6CPM6"/>
<keyword evidence="1" id="KW-0472">Membrane</keyword>
<gene>
    <name evidence="2" type="ORF">SAMN06296036_13912</name>
</gene>
<keyword evidence="1" id="KW-1133">Transmembrane helix</keyword>
<dbReference type="Proteomes" id="UP000192907">
    <property type="component" value="Unassembled WGS sequence"/>
</dbReference>
<protein>
    <submittedName>
        <fullName evidence="2">Uncharacterized protein</fullName>
    </submittedName>
</protein>
<evidence type="ECO:0000313" key="2">
    <source>
        <dbReference type="EMBL" id="SMF82048.1"/>
    </source>
</evidence>